<dbReference type="Pfam" id="PF00307">
    <property type="entry name" value="CH"/>
    <property type="match status" value="1"/>
</dbReference>
<dbReference type="Pfam" id="PF15375">
    <property type="entry name" value="FSAF1"/>
    <property type="match status" value="1"/>
</dbReference>
<feature type="compositionally biased region" description="Basic residues" evidence="2">
    <location>
        <begin position="617"/>
        <end position="633"/>
    </location>
</feature>
<proteinExistence type="predicted"/>
<evidence type="ECO:0000259" key="3">
    <source>
        <dbReference type="PROSITE" id="PS50021"/>
    </source>
</evidence>
<feature type="region of interest" description="Disordered" evidence="2">
    <location>
        <begin position="508"/>
        <end position="540"/>
    </location>
</feature>
<feature type="coiled-coil region" evidence="1">
    <location>
        <begin position="224"/>
        <end position="290"/>
    </location>
</feature>
<dbReference type="AlphaFoldDB" id="A0AA39IDK2"/>
<evidence type="ECO:0000313" key="4">
    <source>
        <dbReference type="EMBL" id="KAK0421243.1"/>
    </source>
</evidence>
<dbReference type="InterPro" id="IPR001715">
    <property type="entry name" value="CH_dom"/>
</dbReference>
<dbReference type="PROSITE" id="PS50021">
    <property type="entry name" value="CH"/>
    <property type="match status" value="1"/>
</dbReference>
<gene>
    <name evidence="4" type="ORF">QR680_015132</name>
</gene>
<reference evidence="4" key="1">
    <citation type="submission" date="2023-06" db="EMBL/GenBank/DDBJ databases">
        <title>Genomic analysis of the entomopathogenic nematode Steinernema hermaphroditum.</title>
        <authorList>
            <person name="Schwarz E.M."/>
            <person name="Heppert J.K."/>
            <person name="Baniya A."/>
            <person name="Schwartz H.T."/>
            <person name="Tan C.-H."/>
            <person name="Antoshechkin I."/>
            <person name="Sternberg P.W."/>
            <person name="Goodrich-Blair H."/>
            <person name="Dillman A.R."/>
        </authorList>
    </citation>
    <scope>NUCLEOTIDE SEQUENCE</scope>
    <source>
        <strain evidence="4">PS9179</strain>
        <tissue evidence="4">Whole animal</tissue>
    </source>
</reference>
<dbReference type="InterPro" id="IPR027973">
    <property type="entry name" value="FSAF1-like"/>
</dbReference>
<dbReference type="PANTHER" id="PTHR23167">
    <property type="entry name" value="CALPONIN HOMOLOGY DOMAIN-CONTAINING PROTEIN DDB_G0272472-RELATED"/>
    <property type="match status" value="1"/>
</dbReference>
<dbReference type="SUPFAM" id="SSF47576">
    <property type="entry name" value="Calponin-homology domain, CH-domain"/>
    <property type="match status" value="1"/>
</dbReference>
<feature type="region of interest" description="Disordered" evidence="2">
    <location>
        <begin position="597"/>
        <end position="639"/>
    </location>
</feature>
<keyword evidence="1" id="KW-0175">Coiled coil</keyword>
<accession>A0AA39IDK2</accession>
<organism evidence="4 5">
    <name type="scientific">Steinernema hermaphroditum</name>
    <dbReference type="NCBI Taxonomy" id="289476"/>
    <lineage>
        <taxon>Eukaryota</taxon>
        <taxon>Metazoa</taxon>
        <taxon>Ecdysozoa</taxon>
        <taxon>Nematoda</taxon>
        <taxon>Chromadorea</taxon>
        <taxon>Rhabditida</taxon>
        <taxon>Tylenchina</taxon>
        <taxon>Panagrolaimomorpha</taxon>
        <taxon>Strongyloidoidea</taxon>
        <taxon>Steinernematidae</taxon>
        <taxon>Steinernema</taxon>
    </lineage>
</organism>
<dbReference type="Gene3D" id="1.10.418.10">
    <property type="entry name" value="Calponin-like domain"/>
    <property type="match status" value="1"/>
</dbReference>
<dbReference type="InterPro" id="IPR050540">
    <property type="entry name" value="F-actin_Monoox_Mical"/>
</dbReference>
<feature type="coiled-coil region" evidence="1">
    <location>
        <begin position="73"/>
        <end position="100"/>
    </location>
</feature>
<feature type="compositionally biased region" description="Polar residues" evidence="2">
    <location>
        <begin position="508"/>
        <end position="522"/>
    </location>
</feature>
<feature type="domain" description="Calponin-homology (CH)" evidence="3">
    <location>
        <begin position="332"/>
        <end position="437"/>
    </location>
</feature>
<evidence type="ECO:0000256" key="1">
    <source>
        <dbReference type="SAM" id="Coils"/>
    </source>
</evidence>
<dbReference type="Proteomes" id="UP001175271">
    <property type="component" value="Unassembled WGS sequence"/>
</dbReference>
<name>A0AA39IDK2_9BILA</name>
<keyword evidence="5" id="KW-1185">Reference proteome</keyword>
<sequence length="639" mass="72674">MSTRRQTVPTTATSIWSKPSRFLASSTPTSSTRSFVSTENWTVRNPVTSSRFLSSASTTPPRRAPPTTAEFISQHVERERDHYKEQAKKAEDLLAKLQEILRYDVGEPRFFGPGNSNRTPILSDDLLTKVTHIQEGFYCAKEELEALWQEFEELQLHTEGAARLNMLHEQRLEDDLKGAKIAIAKMRNDLTEIDGTETLDEISDFESYDSHDYDPTPNDLKTIVEWQNEKIARLKRERDLMKDRFEVERAEMEQFKKDMLLSVRVAEQFRKEAEHEAKILRLQVERLTADANHIDHYLHSPTLDNAPDRVVKPIKEDLLPIWTLLKKERPLGSRRNAFLEWCKDRVSPYEIEVQNFSSHWNDGRAFAALLHSFNSTYMHPSKMSKSTSRGNIEYILNVAVRLKVPEEYILSPSRLLREKPNWQDVMEFTAQLVSALLRSQNLIHLPITFNFQWPMSGGWGTSAESDWCSSPGANKLDDLVESLTKKFGSDSTNAAALHEFIAPKQDSSGSAVSLTRKSNKPNSAPKILKHPNMVGQNKNNSNSLRRVTFEVEKFAASQTADRNERDSAMAQLAMSLGAKPKKNKAVNYKKLKEERAQVKTNSGGADKHAALMSIQKKAFKKNGKKQTGKKSRAGRAQST</sequence>
<protein>
    <recommendedName>
        <fullName evidence="3">Calponin-homology (CH) domain-containing protein</fullName>
    </recommendedName>
</protein>
<dbReference type="InterPro" id="IPR036872">
    <property type="entry name" value="CH_dom_sf"/>
</dbReference>
<dbReference type="SMART" id="SM00033">
    <property type="entry name" value="CH"/>
    <property type="match status" value="1"/>
</dbReference>
<evidence type="ECO:0000313" key="5">
    <source>
        <dbReference type="Proteomes" id="UP001175271"/>
    </source>
</evidence>
<dbReference type="EMBL" id="JAUCMV010000002">
    <property type="protein sequence ID" value="KAK0421243.1"/>
    <property type="molecule type" value="Genomic_DNA"/>
</dbReference>
<dbReference type="PANTHER" id="PTHR23167:SF46">
    <property type="entry name" value="EPS15 HOMOLOGY DOMAIN CONTAINING PROTEIN-BINDING PROTEIN 1, ISOFORM F"/>
    <property type="match status" value="1"/>
</dbReference>
<evidence type="ECO:0000256" key="2">
    <source>
        <dbReference type="SAM" id="MobiDB-lite"/>
    </source>
</evidence>
<comment type="caution">
    <text evidence="4">The sequence shown here is derived from an EMBL/GenBank/DDBJ whole genome shotgun (WGS) entry which is preliminary data.</text>
</comment>